<dbReference type="EMBL" id="CAKOFQ010007721">
    <property type="protein sequence ID" value="CAH2006958.1"/>
    <property type="molecule type" value="Genomic_DNA"/>
</dbReference>
<dbReference type="Proteomes" id="UP001152888">
    <property type="component" value="Unassembled WGS sequence"/>
</dbReference>
<evidence type="ECO:0000313" key="3">
    <source>
        <dbReference type="Proteomes" id="UP001152888"/>
    </source>
</evidence>
<comment type="caution">
    <text evidence="2">The sequence shown here is derived from an EMBL/GenBank/DDBJ whole genome shotgun (WGS) entry which is preliminary data.</text>
</comment>
<organism evidence="2 3">
    <name type="scientific">Acanthoscelides obtectus</name>
    <name type="common">Bean weevil</name>
    <name type="synonym">Bruchus obtectus</name>
    <dbReference type="NCBI Taxonomy" id="200917"/>
    <lineage>
        <taxon>Eukaryota</taxon>
        <taxon>Metazoa</taxon>
        <taxon>Ecdysozoa</taxon>
        <taxon>Arthropoda</taxon>
        <taxon>Hexapoda</taxon>
        <taxon>Insecta</taxon>
        <taxon>Pterygota</taxon>
        <taxon>Neoptera</taxon>
        <taxon>Endopterygota</taxon>
        <taxon>Coleoptera</taxon>
        <taxon>Polyphaga</taxon>
        <taxon>Cucujiformia</taxon>
        <taxon>Chrysomeloidea</taxon>
        <taxon>Chrysomelidae</taxon>
        <taxon>Bruchinae</taxon>
        <taxon>Bruchini</taxon>
        <taxon>Acanthoscelides</taxon>
    </lineage>
</organism>
<accession>A0A9P0LWG3</accession>
<name>A0A9P0LWG3_ACAOB</name>
<keyword evidence="3" id="KW-1185">Reference proteome</keyword>
<gene>
    <name evidence="2" type="ORF">ACAOBT_LOCUS29397</name>
</gene>
<proteinExistence type="predicted"/>
<feature type="compositionally biased region" description="Basic and acidic residues" evidence="1">
    <location>
        <begin position="8"/>
        <end position="22"/>
    </location>
</feature>
<reference evidence="2" key="1">
    <citation type="submission" date="2022-03" db="EMBL/GenBank/DDBJ databases">
        <authorList>
            <person name="Sayadi A."/>
        </authorList>
    </citation>
    <scope>NUCLEOTIDE SEQUENCE</scope>
</reference>
<evidence type="ECO:0000313" key="2">
    <source>
        <dbReference type="EMBL" id="CAH2006958.1"/>
    </source>
</evidence>
<feature type="region of interest" description="Disordered" evidence="1">
    <location>
        <begin position="1"/>
        <end position="39"/>
    </location>
</feature>
<protein>
    <submittedName>
        <fullName evidence="2">Uncharacterized protein</fullName>
    </submittedName>
</protein>
<dbReference type="AlphaFoldDB" id="A0A9P0LWG3"/>
<evidence type="ECO:0000256" key="1">
    <source>
        <dbReference type="SAM" id="MobiDB-lite"/>
    </source>
</evidence>
<sequence length="66" mass="7709">MYLYASEQKTKEEKKNEEEKRGSVRQHRPTDRSPPSVGPHLYTRIGIIVAILNWDTEVNIVLFPEL</sequence>